<keyword evidence="1" id="KW-0472">Membrane</keyword>
<gene>
    <name evidence="3" type="ORF">P343_08760</name>
</gene>
<feature type="domain" description="VanZ-like" evidence="2">
    <location>
        <begin position="14"/>
        <end position="121"/>
    </location>
</feature>
<keyword evidence="4" id="KW-1185">Reference proteome</keyword>
<proteinExistence type="predicted"/>
<dbReference type="PANTHER" id="PTHR36834">
    <property type="entry name" value="MEMBRANE PROTEIN-RELATED"/>
    <property type="match status" value="1"/>
</dbReference>
<dbReference type="eggNOG" id="COG4767">
    <property type="taxonomic scope" value="Bacteria"/>
</dbReference>
<comment type="caution">
    <text evidence="3">The sequence shown here is derived from an EMBL/GenBank/DDBJ whole genome shotgun (WGS) entry which is preliminary data.</text>
</comment>
<accession>V6J5W3</accession>
<evidence type="ECO:0000313" key="4">
    <source>
        <dbReference type="Proteomes" id="UP000018296"/>
    </source>
</evidence>
<dbReference type="EMBL" id="AWTC01000006">
    <property type="protein sequence ID" value="EST12154.1"/>
    <property type="molecule type" value="Genomic_DNA"/>
</dbReference>
<evidence type="ECO:0000259" key="2">
    <source>
        <dbReference type="Pfam" id="PF04892"/>
    </source>
</evidence>
<feature type="transmembrane region" description="Helical" evidence="1">
    <location>
        <begin position="105"/>
        <end position="123"/>
    </location>
</feature>
<dbReference type="Proteomes" id="UP000018296">
    <property type="component" value="Unassembled WGS sequence"/>
</dbReference>
<organism evidence="3 4">
    <name type="scientific">Sporolactobacillus laevolacticus DSM 442</name>
    <dbReference type="NCBI Taxonomy" id="1395513"/>
    <lineage>
        <taxon>Bacteria</taxon>
        <taxon>Bacillati</taxon>
        <taxon>Bacillota</taxon>
        <taxon>Bacilli</taxon>
        <taxon>Bacillales</taxon>
        <taxon>Sporolactobacillaceae</taxon>
        <taxon>Sporolactobacillus</taxon>
    </lineage>
</organism>
<keyword evidence="1" id="KW-1133">Transmembrane helix</keyword>
<reference evidence="3 4" key="1">
    <citation type="journal article" date="2013" name="Genome Announc.">
        <title>Genome Sequence of Sporolactobacillus laevolacticus DSM442, an Efficient Polymer-Grade D-Lactate Producer from Agricultural Waste Cottonseed as a Nitrogen Source.</title>
        <authorList>
            <person name="Wang H."/>
            <person name="Wang L."/>
            <person name="Ju J."/>
            <person name="Yu B."/>
            <person name="Ma Y."/>
        </authorList>
    </citation>
    <scope>NUCLEOTIDE SEQUENCE [LARGE SCALE GENOMIC DNA]</scope>
    <source>
        <strain evidence="3 4">DSM 442</strain>
    </source>
</reference>
<feature type="transmembrane region" description="Helical" evidence="1">
    <location>
        <begin position="72"/>
        <end position="93"/>
    </location>
</feature>
<sequence length="131" mass="14754">MITRWSAHIHSFTELNQQDNFIPFLSISNTLFHSVGLEVILKQLGGNILLFLPFGFLLPLVSEKYHNPIKMLIASILFSLYIELGQAVISFIVGITYRSTDIDDVILNTLGGMIGFCLIKLPFRLLSAKKK</sequence>
<dbReference type="Pfam" id="PF04892">
    <property type="entry name" value="VanZ"/>
    <property type="match status" value="1"/>
</dbReference>
<dbReference type="AlphaFoldDB" id="V6J5W3"/>
<protein>
    <submittedName>
        <fullName evidence="3">VanZ family protein</fullName>
    </submittedName>
</protein>
<keyword evidence="1" id="KW-0812">Transmembrane</keyword>
<dbReference type="InterPro" id="IPR053150">
    <property type="entry name" value="Teicoplanin_resist-assoc"/>
</dbReference>
<evidence type="ECO:0000313" key="3">
    <source>
        <dbReference type="EMBL" id="EST12154.1"/>
    </source>
</evidence>
<dbReference type="PANTHER" id="PTHR36834:SF1">
    <property type="entry name" value="INTEGRAL MEMBRANE PROTEIN"/>
    <property type="match status" value="1"/>
</dbReference>
<name>V6J5W3_9BACL</name>
<feature type="transmembrane region" description="Helical" evidence="1">
    <location>
        <begin position="40"/>
        <end position="60"/>
    </location>
</feature>
<dbReference type="InterPro" id="IPR006976">
    <property type="entry name" value="VanZ-like"/>
</dbReference>
<dbReference type="STRING" id="1395513.P343_08760"/>
<evidence type="ECO:0000256" key="1">
    <source>
        <dbReference type="SAM" id="Phobius"/>
    </source>
</evidence>